<dbReference type="Gene3D" id="3.40.50.10330">
    <property type="entry name" value="Probable inorganic polyphosphate/atp-NAD kinase, domain 1"/>
    <property type="match status" value="1"/>
</dbReference>
<keyword evidence="7 14" id="KW-0418">Kinase</keyword>
<reference evidence="14 15" key="1">
    <citation type="submission" date="2020-08" db="EMBL/GenBank/DDBJ databases">
        <authorList>
            <person name="Liu C."/>
            <person name="Sun Q."/>
        </authorList>
    </citation>
    <scope>NUCLEOTIDE SEQUENCE [LARGE SCALE GENOMIC DNA]</scope>
    <source>
        <strain evidence="14 15">NSJ-61</strain>
    </source>
</reference>
<evidence type="ECO:0000313" key="15">
    <source>
        <dbReference type="Proteomes" id="UP000515856"/>
    </source>
</evidence>
<dbReference type="Pfam" id="PF19279">
    <property type="entry name" value="YegS_C"/>
    <property type="match status" value="1"/>
</dbReference>
<evidence type="ECO:0000256" key="3">
    <source>
        <dbReference type="ARBA" id="ARBA00022516"/>
    </source>
</evidence>
<evidence type="ECO:0000256" key="1">
    <source>
        <dbReference type="ARBA" id="ARBA00001946"/>
    </source>
</evidence>
<name>A0A7G9GJ25_9FIRM</name>
<evidence type="ECO:0000256" key="5">
    <source>
        <dbReference type="ARBA" id="ARBA00022723"/>
    </source>
</evidence>
<evidence type="ECO:0000256" key="9">
    <source>
        <dbReference type="ARBA" id="ARBA00022842"/>
    </source>
</evidence>
<dbReference type="InterPro" id="IPR005218">
    <property type="entry name" value="Diacylglycerol/lipid_kinase"/>
</dbReference>
<evidence type="ECO:0000256" key="6">
    <source>
        <dbReference type="ARBA" id="ARBA00022741"/>
    </source>
</evidence>
<dbReference type="Pfam" id="PF00781">
    <property type="entry name" value="DAGK_cat"/>
    <property type="match status" value="1"/>
</dbReference>
<gene>
    <name evidence="14" type="ORF">H9Q80_10975</name>
</gene>
<dbReference type="Gene3D" id="2.60.200.40">
    <property type="match status" value="1"/>
</dbReference>
<keyword evidence="6" id="KW-0547">Nucleotide-binding</keyword>
<dbReference type="InterPro" id="IPR045540">
    <property type="entry name" value="YegS/DAGK_C"/>
</dbReference>
<dbReference type="InterPro" id="IPR017438">
    <property type="entry name" value="ATP-NAD_kinase_N"/>
</dbReference>
<keyword evidence="11" id="KW-0594">Phospholipid biosynthesis</keyword>
<accession>A0A7G9GJ25</accession>
<proteinExistence type="inferred from homology"/>
<dbReference type="GO" id="GO:0008654">
    <property type="term" value="P:phospholipid biosynthetic process"/>
    <property type="evidence" value="ECO:0007669"/>
    <property type="project" value="UniProtKB-KW"/>
</dbReference>
<dbReference type="SUPFAM" id="SSF111331">
    <property type="entry name" value="NAD kinase/diacylglycerol kinase-like"/>
    <property type="match status" value="1"/>
</dbReference>
<evidence type="ECO:0000256" key="4">
    <source>
        <dbReference type="ARBA" id="ARBA00022679"/>
    </source>
</evidence>
<organism evidence="14 15">
    <name type="scientific">[Eubacterium] hominis</name>
    <dbReference type="NCBI Taxonomy" id="2764325"/>
    <lineage>
        <taxon>Bacteria</taxon>
        <taxon>Bacillati</taxon>
        <taxon>Bacillota</taxon>
        <taxon>Erysipelotrichia</taxon>
        <taxon>Erysipelotrichales</taxon>
        <taxon>Erysipelotrichaceae</taxon>
        <taxon>Amedibacillus</taxon>
    </lineage>
</organism>
<keyword evidence="10" id="KW-0443">Lipid metabolism</keyword>
<comment type="cofactor">
    <cofactor evidence="1">
        <name>Mg(2+)</name>
        <dbReference type="ChEBI" id="CHEBI:18420"/>
    </cofactor>
</comment>
<keyword evidence="5" id="KW-0479">Metal-binding</keyword>
<evidence type="ECO:0000256" key="7">
    <source>
        <dbReference type="ARBA" id="ARBA00022777"/>
    </source>
</evidence>
<dbReference type="KEGG" id="ehn:H9Q80_10975"/>
<evidence type="ECO:0000259" key="13">
    <source>
        <dbReference type="PROSITE" id="PS50146"/>
    </source>
</evidence>
<keyword evidence="12" id="KW-1208">Phospholipid metabolism</keyword>
<dbReference type="GO" id="GO:0004143">
    <property type="term" value="F:ATP-dependent diacylglycerol kinase activity"/>
    <property type="evidence" value="ECO:0007669"/>
    <property type="project" value="TreeGrafter"/>
</dbReference>
<dbReference type="RefSeq" id="WP_117456055.1">
    <property type="nucleotide sequence ID" value="NZ_CP060636.1"/>
</dbReference>
<dbReference type="NCBIfam" id="TIGR00147">
    <property type="entry name" value="YegS/Rv2252/BmrU family lipid kinase"/>
    <property type="match status" value="1"/>
</dbReference>
<dbReference type="InterPro" id="IPR016064">
    <property type="entry name" value="NAD/diacylglycerol_kinase_sf"/>
</dbReference>
<dbReference type="Proteomes" id="UP000515856">
    <property type="component" value="Chromosome"/>
</dbReference>
<dbReference type="GO" id="GO:0005524">
    <property type="term" value="F:ATP binding"/>
    <property type="evidence" value="ECO:0007669"/>
    <property type="project" value="UniProtKB-KW"/>
</dbReference>
<evidence type="ECO:0000256" key="12">
    <source>
        <dbReference type="ARBA" id="ARBA00023264"/>
    </source>
</evidence>
<sequence>MNRNVMIIMNPKAGKGNGKSALFTICDRFSKAQDHVHVYITQSKGHAITLSKELGPSHDILLCIGGDGTWNEVINGVLPLSTQPHLAYLPSGTVNDFASTLKISKSPEKLMDTIERWNPFACDIGLFNTRYFTYVAAFGIFTDVSYSTPQQSKNMFGKVAYYLEGMKQLANIPRYHIKLHVNGETIEDDYMFGCITNSKYVAGFTTVSTKHAQLDDGLFEILMIRTPNNPLDAQVIIAALLKREVNHDWMYFTTASSLDIESIEDIPWTLDGEDGGSTTLAHIENKNKAVTILV</sequence>
<dbReference type="AlphaFoldDB" id="A0A7G9GJ25"/>
<dbReference type="PROSITE" id="PS50146">
    <property type="entry name" value="DAGK"/>
    <property type="match status" value="1"/>
</dbReference>
<dbReference type="PANTHER" id="PTHR12358:SF106">
    <property type="entry name" value="LIPID KINASE YEGS"/>
    <property type="match status" value="1"/>
</dbReference>
<protein>
    <submittedName>
        <fullName evidence="14">Diacylglycerol kinase family lipid kinase</fullName>
    </submittedName>
</protein>
<dbReference type="SMART" id="SM00046">
    <property type="entry name" value="DAGKc"/>
    <property type="match status" value="1"/>
</dbReference>
<dbReference type="EMBL" id="CP060636">
    <property type="protein sequence ID" value="QNM10807.1"/>
    <property type="molecule type" value="Genomic_DNA"/>
</dbReference>
<keyword evidence="15" id="KW-1185">Reference proteome</keyword>
<dbReference type="InterPro" id="IPR001206">
    <property type="entry name" value="Diacylglycerol_kinase_cat_dom"/>
</dbReference>
<evidence type="ECO:0000313" key="14">
    <source>
        <dbReference type="EMBL" id="QNM10807.1"/>
    </source>
</evidence>
<evidence type="ECO:0000256" key="10">
    <source>
        <dbReference type="ARBA" id="ARBA00023098"/>
    </source>
</evidence>
<keyword evidence="3" id="KW-0444">Lipid biosynthesis</keyword>
<keyword evidence="4" id="KW-0808">Transferase</keyword>
<dbReference type="GO" id="GO:0005886">
    <property type="term" value="C:plasma membrane"/>
    <property type="evidence" value="ECO:0007669"/>
    <property type="project" value="TreeGrafter"/>
</dbReference>
<evidence type="ECO:0000256" key="11">
    <source>
        <dbReference type="ARBA" id="ARBA00023209"/>
    </source>
</evidence>
<evidence type="ECO:0000256" key="2">
    <source>
        <dbReference type="ARBA" id="ARBA00005983"/>
    </source>
</evidence>
<dbReference type="PANTHER" id="PTHR12358">
    <property type="entry name" value="SPHINGOSINE KINASE"/>
    <property type="match status" value="1"/>
</dbReference>
<dbReference type="GO" id="GO:0046872">
    <property type="term" value="F:metal ion binding"/>
    <property type="evidence" value="ECO:0007669"/>
    <property type="project" value="UniProtKB-KW"/>
</dbReference>
<keyword evidence="8" id="KW-0067">ATP-binding</keyword>
<keyword evidence="9" id="KW-0460">Magnesium</keyword>
<dbReference type="InterPro" id="IPR050187">
    <property type="entry name" value="Lipid_Phosphate_FormReg"/>
</dbReference>
<evidence type="ECO:0000256" key="8">
    <source>
        <dbReference type="ARBA" id="ARBA00022840"/>
    </source>
</evidence>
<comment type="similarity">
    <text evidence="2">Belongs to the diacylglycerol/lipid kinase family.</text>
</comment>
<feature type="domain" description="DAGKc" evidence="13">
    <location>
        <begin position="1"/>
        <end position="131"/>
    </location>
</feature>